<proteinExistence type="predicted"/>
<comment type="caution">
    <text evidence="2">The sequence shown here is derived from an EMBL/GenBank/DDBJ whole genome shotgun (WGS) entry which is preliminary data.</text>
</comment>
<gene>
    <name evidence="2" type="ORF">R1flu_019935</name>
</gene>
<protein>
    <submittedName>
        <fullName evidence="2">Uncharacterized protein</fullName>
    </submittedName>
</protein>
<evidence type="ECO:0000313" key="2">
    <source>
        <dbReference type="EMBL" id="KAL2651807.1"/>
    </source>
</evidence>
<organism evidence="2 3">
    <name type="scientific">Riccia fluitans</name>
    <dbReference type="NCBI Taxonomy" id="41844"/>
    <lineage>
        <taxon>Eukaryota</taxon>
        <taxon>Viridiplantae</taxon>
        <taxon>Streptophyta</taxon>
        <taxon>Embryophyta</taxon>
        <taxon>Marchantiophyta</taxon>
        <taxon>Marchantiopsida</taxon>
        <taxon>Marchantiidae</taxon>
        <taxon>Marchantiales</taxon>
        <taxon>Ricciaceae</taxon>
        <taxon>Riccia</taxon>
    </lineage>
</organism>
<keyword evidence="3" id="KW-1185">Reference proteome</keyword>
<evidence type="ECO:0000256" key="1">
    <source>
        <dbReference type="SAM" id="MobiDB-lite"/>
    </source>
</evidence>
<accession>A0ABD1ZKH8</accession>
<sequence length="96" mass="10224">MGSGEPGIGVLREPSASQSGDSRAVLDVRIAPRGRGVNSFLLYRYGVLELINRNQGGKRCNLGAPVGRLASEKEQRGMQVPREDLGVAGTDALMEN</sequence>
<dbReference type="EMBL" id="JBHFFA010000001">
    <property type="protein sequence ID" value="KAL2651807.1"/>
    <property type="molecule type" value="Genomic_DNA"/>
</dbReference>
<dbReference type="AlphaFoldDB" id="A0ABD1ZKH8"/>
<reference evidence="2 3" key="1">
    <citation type="submission" date="2024-09" db="EMBL/GenBank/DDBJ databases">
        <title>Chromosome-scale assembly of Riccia fluitans.</title>
        <authorList>
            <person name="Paukszto L."/>
            <person name="Sawicki J."/>
            <person name="Karawczyk K."/>
            <person name="Piernik-Szablinska J."/>
            <person name="Szczecinska M."/>
            <person name="Mazdziarz M."/>
        </authorList>
    </citation>
    <scope>NUCLEOTIDE SEQUENCE [LARGE SCALE GENOMIC DNA]</scope>
    <source>
        <strain evidence="2">Rf_01</strain>
        <tissue evidence="2">Aerial parts of the thallus</tissue>
    </source>
</reference>
<feature type="region of interest" description="Disordered" evidence="1">
    <location>
        <begin position="1"/>
        <end position="23"/>
    </location>
</feature>
<name>A0ABD1ZKH8_9MARC</name>
<evidence type="ECO:0000313" key="3">
    <source>
        <dbReference type="Proteomes" id="UP001605036"/>
    </source>
</evidence>
<dbReference type="Proteomes" id="UP001605036">
    <property type="component" value="Unassembled WGS sequence"/>
</dbReference>